<keyword evidence="4" id="KW-1185">Reference proteome</keyword>
<proteinExistence type="predicted"/>
<evidence type="ECO:0000256" key="1">
    <source>
        <dbReference type="ARBA" id="ARBA00022737"/>
    </source>
</evidence>
<dbReference type="InterPro" id="IPR003609">
    <property type="entry name" value="Pan_app"/>
</dbReference>
<dbReference type="Pfam" id="PF14295">
    <property type="entry name" value="PAN_4"/>
    <property type="match status" value="1"/>
</dbReference>
<protein>
    <submittedName>
        <fullName evidence="5">Apple domain-containing protein</fullName>
    </submittedName>
</protein>
<evidence type="ECO:0000313" key="5">
    <source>
        <dbReference type="WBParaSite" id="ACRNAN_scaffold14802.g23918.t1"/>
    </source>
</evidence>
<dbReference type="SMART" id="SM00223">
    <property type="entry name" value="APPLE"/>
    <property type="match status" value="1"/>
</dbReference>
<dbReference type="GO" id="GO:0005576">
    <property type="term" value="C:extracellular region"/>
    <property type="evidence" value="ECO:0007669"/>
    <property type="project" value="InterPro"/>
</dbReference>
<dbReference type="Gene3D" id="3.50.4.10">
    <property type="entry name" value="Hepatocyte Growth Factor"/>
    <property type="match status" value="1"/>
</dbReference>
<dbReference type="GO" id="GO:0006508">
    <property type="term" value="P:proteolysis"/>
    <property type="evidence" value="ECO:0007669"/>
    <property type="project" value="InterPro"/>
</dbReference>
<evidence type="ECO:0000313" key="4">
    <source>
        <dbReference type="Proteomes" id="UP000887540"/>
    </source>
</evidence>
<evidence type="ECO:0000256" key="2">
    <source>
        <dbReference type="ARBA" id="ARBA00023157"/>
    </source>
</evidence>
<name>A0A914CUJ3_9BILA</name>
<dbReference type="WBParaSite" id="ACRNAN_scaffold14802.g23918.t1">
    <property type="protein sequence ID" value="ACRNAN_scaffold14802.g23918.t1"/>
    <property type="gene ID" value="ACRNAN_scaffold14802.g23918"/>
</dbReference>
<reference evidence="5" key="1">
    <citation type="submission" date="2022-11" db="UniProtKB">
        <authorList>
            <consortium name="WormBaseParasite"/>
        </authorList>
    </citation>
    <scope>IDENTIFICATION</scope>
</reference>
<dbReference type="Proteomes" id="UP000887540">
    <property type="component" value="Unplaced"/>
</dbReference>
<dbReference type="AlphaFoldDB" id="A0A914CUJ3"/>
<organism evidence="4 5">
    <name type="scientific">Acrobeloides nanus</name>
    <dbReference type="NCBI Taxonomy" id="290746"/>
    <lineage>
        <taxon>Eukaryota</taxon>
        <taxon>Metazoa</taxon>
        <taxon>Ecdysozoa</taxon>
        <taxon>Nematoda</taxon>
        <taxon>Chromadorea</taxon>
        <taxon>Rhabditida</taxon>
        <taxon>Tylenchina</taxon>
        <taxon>Cephalobomorpha</taxon>
        <taxon>Cephaloboidea</taxon>
        <taxon>Cephalobidae</taxon>
        <taxon>Acrobeloides</taxon>
    </lineage>
</organism>
<feature type="domain" description="Apple" evidence="3">
    <location>
        <begin position="44"/>
        <end position="115"/>
    </location>
</feature>
<dbReference type="InterPro" id="IPR000177">
    <property type="entry name" value="Apple"/>
</dbReference>
<accession>A0A914CUJ3</accession>
<sequence length="115" mass="11729">MQYCAKSCNIGGCNPQVTCGSGGQTTTTTNTTIAPTTQSALGTCTITYSNTDISPGSHDISTKLGQITDCCGFCNSTAGCLAYVWDNGQGGECWLKSATGPLVSNTAKTSGILNQ</sequence>
<evidence type="ECO:0000259" key="3">
    <source>
        <dbReference type="SMART" id="SM00223"/>
    </source>
</evidence>
<keyword evidence="1" id="KW-0677">Repeat</keyword>
<keyword evidence="2" id="KW-1015">Disulfide bond</keyword>